<dbReference type="Proteomes" id="UP000789342">
    <property type="component" value="Unassembled WGS sequence"/>
</dbReference>
<dbReference type="OrthoDB" id="413993at2759"/>
<dbReference type="EMBL" id="CAJVPV010049714">
    <property type="protein sequence ID" value="CAG8776590.1"/>
    <property type="molecule type" value="Genomic_DNA"/>
</dbReference>
<sequence length="100" mass="11553">SVDTIKALTEAQPKKKKKLPVHVYFSFSIVINERYNRLPDLIKAVPEDRLLIESDFNSPVGLDDLMERIVRLVSNVKGWTPEFTAEKCRENFSRFIGESQ</sequence>
<organism evidence="1 2">
    <name type="scientific">Acaulospora morrowiae</name>
    <dbReference type="NCBI Taxonomy" id="94023"/>
    <lineage>
        <taxon>Eukaryota</taxon>
        <taxon>Fungi</taxon>
        <taxon>Fungi incertae sedis</taxon>
        <taxon>Mucoromycota</taxon>
        <taxon>Glomeromycotina</taxon>
        <taxon>Glomeromycetes</taxon>
        <taxon>Diversisporales</taxon>
        <taxon>Acaulosporaceae</taxon>
        <taxon>Acaulospora</taxon>
    </lineage>
</organism>
<evidence type="ECO:0000313" key="2">
    <source>
        <dbReference type="Proteomes" id="UP000789342"/>
    </source>
</evidence>
<reference evidence="1" key="1">
    <citation type="submission" date="2021-06" db="EMBL/GenBank/DDBJ databases">
        <authorList>
            <person name="Kallberg Y."/>
            <person name="Tangrot J."/>
            <person name="Rosling A."/>
        </authorList>
    </citation>
    <scope>NUCLEOTIDE SEQUENCE</scope>
    <source>
        <strain evidence="1">CL551</strain>
    </source>
</reference>
<dbReference type="Pfam" id="PF01026">
    <property type="entry name" value="TatD_DNase"/>
    <property type="match status" value="1"/>
</dbReference>
<dbReference type="SUPFAM" id="SSF51556">
    <property type="entry name" value="Metallo-dependent hydrolases"/>
    <property type="match status" value="1"/>
</dbReference>
<dbReference type="AlphaFoldDB" id="A0A9N9P1T7"/>
<dbReference type="PANTHER" id="PTHR47345">
    <property type="entry name" value="CUT9-INTERACTING PROTEIN SCN1"/>
    <property type="match status" value="1"/>
</dbReference>
<proteinExistence type="predicted"/>
<evidence type="ECO:0000313" key="1">
    <source>
        <dbReference type="EMBL" id="CAG8776590.1"/>
    </source>
</evidence>
<dbReference type="InterPro" id="IPR053044">
    <property type="entry name" value="Metallo-hydrolase/TatD-type"/>
</dbReference>
<dbReference type="GO" id="GO:0016788">
    <property type="term" value="F:hydrolase activity, acting on ester bonds"/>
    <property type="evidence" value="ECO:0007669"/>
    <property type="project" value="InterPro"/>
</dbReference>
<keyword evidence="2" id="KW-1185">Reference proteome</keyword>
<dbReference type="Gene3D" id="3.20.20.140">
    <property type="entry name" value="Metal-dependent hydrolases"/>
    <property type="match status" value="1"/>
</dbReference>
<dbReference type="InterPro" id="IPR032466">
    <property type="entry name" value="Metal_Hydrolase"/>
</dbReference>
<gene>
    <name evidence="1" type="ORF">AMORRO_LOCUS16967</name>
</gene>
<dbReference type="PANTHER" id="PTHR47345:SF1">
    <property type="entry name" value="CUT9-INTERACTING PROTEIN SCN1"/>
    <property type="match status" value="1"/>
</dbReference>
<name>A0A9N9P1T7_9GLOM</name>
<feature type="non-terminal residue" evidence="1">
    <location>
        <position position="1"/>
    </location>
</feature>
<comment type="caution">
    <text evidence="1">The sequence shown here is derived from an EMBL/GenBank/DDBJ whole genome shotgun (WGS) entry which is preliminary data.</text>
</comment>
<protein>
    <submittedName>
        <fullName evidence="1">10845_t:CDS:1</fullName>
    </submittedName>
</protein>
<dbReference type="InterPro" id="IPR001130">
    <property type="entry name" value="TatD-like"/>
</dbReference>
<accession>A0A9N9P1T7</accession>